<evidence type="ECO:0000313" key="1">
    <source>
        <dbReference type="EMBL" id="RCJ39768.1"/>
    </source>
</evidence>
<name>A0A367RT79_NOSPU</name>
<gene>
    <name evidence="1" type="ORF">A6769_04125</name>
</gene>
<evidence type="ECO:0000313" key="2">
    <source>
        <dbReference type="Proteomes" id="UP000252085"/>
    </source>
</evidence>
<protein>
    <submittedName>
        <fullName evidence="1">Uncharacterized protein</fullName>
    </submittedName>
</protein>
<proteinExistence type="predicted"/>
<dbReference type="EMBL" id="LXQE01000085">
    <property type="protein sequence ID" value="RCJ39768.1"/>
    <property type="molecule type" value="Genomic_DNA"/>
</dbReference>
<comment type="caution">
    <text evidence="1">The sequence shown here is derived from an EMBL/GenBank/DDBJ whole genome shotgun (WGS) entry which is preliminary data.</text>
</comment>
<dbReference type="AlphaFoldDB" id="A0A367RT79"/>
<accession>A0A367RT79</accession>
<reference evidence="2" key="1">
    <citation type="submission" date="2016-04" db="EMBL/GenBank/DDBJ databases">
        <authorList>
            <person name="Tabuchi Yagui T.R."/>
        </authorList>
    </citation>
    <scope>NUCLEOTIDE SEQUENCE [LARGE SCALE GENOMIC DNA]</scope>
</reference>
<sequence length="121" mass="14122">MITEEDLAQQFNVIIEHTHPQLWKLLSQCYVKIINPHPHLKRVSIKTCIRQAKYIGVYCPDRLISAVVEQKNLLKEVAEYLGLVEVVCLNANNLMRDPLSNLKQAYPQLWLDLLWIVTQEQ</sequence>
<dbReference type="Proteomes" id="UP000252085">
    <property type="component" value="Unassembled WGS sequence"/>
</dbReference>
<organism evidence="1 2">
    <name type="scientific">Nostoc punctiforme NIES-2108</name>
    <dbReference type="NCBI Taxonomy" id="1356359"/>
    <lineage>
        <taxon>Bacteria</taxon>
        <taxon>Bacillati</taxon>
        <taxon>Cyanobacteriota</taxon>
        <taxon>Cyanophyceae</taxon>
        <taxon>Nostocales</taxon>
        <taxon>Nostocaceae</taxon>
        <taxon>Nostoc</taxon>
    </lineage>
</organism>